<feature type="region of interest" description="Disordered" evidence="1">
    <location>
        <begin position="1"/>
        <end position="42"/>
    </location>
</feature>
<name>A0AA39T6U4_ACESA</name>
<evidence type="ECO:0000313" key="3">
    <source>
        <dbReference type="Proteomes" id="UP001168877"/>
    </source>
</evidence>
<evidence type="ECO:0000256" key="1">
    <source>
        <dbReference type="SAM" id="MobiDB-lite"/>
    </source>
</evidence>
<dbReference type="EMBL" id="JAUESC010000003">
    <property type="protein sequence ID" value="KAK0601859.1"/>
    <property type="molecule type" value="Genomic_DNA"/>
</dbReference>
<feature type="compositionally biased region" description="Pro residues" evidence="1">
    <location>
        <begin position="31"/>
        <end position="42"/>
    </location>
</feature>
<proteinExistence type="predicted"/>
<keyword evidence="3" id="KW-1185">Reference proteome</keyword>
<dbReference type="Proteomes" id="UP001168877">
    <property type="component" value="Unassembled WGS sequence"/>
</dbReference>
<reference evidence="2" key="2">
    <citation type="submission" date="2023-06" db="EMBL/GenBank/DDBJ databases">
        <authorList>
            <person name="Swenson N.G."/>
            <person name="Wegrzyn J.L."/>
            <person name="Mcevoy S.L."/>
        </authorList>
    </citation>
    <scope>NUCLEOTIDE SEQUENCE</scope>
    <source>
        <strain evidence="2">NS2018</strain>
        <tissue evidence="2">Leaf</tissue>
    </source>
</reference>
<organism evidence="2 3">
    <name type="scientific">Acer saccharum</name>
    <name type="common">Sugar maple</name>
    <dbReference type="NCBI Taxonomy" id="4024"/>
    <lineage>
        <taxon>Eukaryota</taxon>
        <taxon>Viridiplantae</taxon>
        <taxon>Streptophyta</taxon>
        <taxon>Embryophyta</taxon>
        <taxon>Tracheophyta</taxon>
        <taxon>Spermatophyta</taxon>
        <taxon>Magnoliopsida</taxon>
        <taxon>eudicotyledons</taxon>
        <taxon>Gunneridae</taxon>
        <taxon>Pentapetalae</taxon>
        <taxon>rosids</taxon>
        <taxon>malvids</taxon>
        <taxon>Sapindales</taxon>
        <taxon>Sapindaceae</taxon>
        <taxon>Hippocastanoideae</taxon>
        <taxon>Acereae</taxon>
        <taxon>Acer</taxon>
    </lineage>
</organism>
<gene>
    <name evidence="2" type="ORF">LWI29_028130</name>
</gene>
<evidence type="ECO:0000313" key="2">
    <source>
        <dbReference type="EMBL" id="KAK0601859.1"/>
    </source>
</evidence>
<protein>
    <submittedName>
        <fullName evidence="2">Uncharacterized protein</fullName>
    </submittedName>
</protein>
<dbReference type="AlphaFoldDB" id="A0AA39T6U4"/>
<accession>A0AA39T6U4</accession>
<comment type="caution">
    <text evidence="2">The sequence shown here is derived from an EMBL/GenBank/DDBJ whole genome shotgun (WGS) entry which is preliminary data.</text>
</comment>
<feature type="compositionally biased region" description="Low complexity" evidence="1">
    <location>
        <begin position="16"/>
        <end position="26"/>
    </location>
</feature>
<reference evidence="2" key="1">
    <citation type="journal article" date="2022" name="Plant J.">
        <title>Strategies of tolerance reflected in two North American maple genomes.</title>
        <authorList>
            <person name="McEvoy S.L."/>
            <person name="Sezen U.U."/>
            <person name="Trouern-Trend A."/>
            <person name="McMahon S.M."/>
            <person name="Schaberg P.G."/>
            <person name="Yang J."/>
            <person name="Wegrzyn J.L."/>
            <person name="Swenson N.G."/>
        </authorList>
    </citation>
    <scope>NUCLEOTIDE SEQUENCE</scope>
    <source>
        <strain evidence="2">NS2018</strain>
    </source>
</reference>
<sequence>MHRLFSSAEIQDRRQLAATTATQRATEGFSDPPPLSPLPHPPASRRLFVSPSSLQRRHRCRRHRCTSTVVTTLRASSSLQVATDLGSQLSWIAELMSWMSCWIKLDEVSKFYWLGAKLSYM</sequence>